<proteinExistence type="predicted"/>
<feature type="compositionally biased region" description="Polar residues" evidence="1">
    <location>
        <begin position="131"/>
        <end position="141"/>
    </location>
</feature>
<dbReference type="EMBL" id="FNJC01000004">
    <property type="protein sequence ID" value="SDP39679.1"/>
    <property type="molecule type" value="Genomic_DNA"/>
</dbReference>
<dbReference type="Proteomes" id="UP000198795">
    <property type="component" value="Unassembled WGS sequence"/>
</dbReference>
<evidence type="ECO:0000313" key="2">
    <source>
        <dbReference type="EMBL" id="SDP39679.1"/>
    </source>
</evidence>
<dbReference type="Pfam" id="PF13730">
    <property type="entry name" value="HTH_36"/>
    <property type="match status" value="1"/>
</dbReference>
<reference evidence="2 3" key="1">
    <citation type="submission" date="2016-10" db="EMBL/GenBank/DDBJ databases">
        <authorList>
            <person name="Varghese N."/>
            <person name="Submissions S."/>
        </authorList>
    </citation>
    <scope>NUCLEOTIDE SEQUENCE [LARGE SCALE GENOMIC DNA]</scope>
    <source>
        <strain evidence="2 3">CGMCC 1.6497</strain>
    </source>
</reference>
<gene>
    <name evidence="2" type="ORF">SAMN04488061_2845</name>
</gene>
<dbReference type="Gene3D" id="1.10.10.10">
    <property type="entry name" value="Winged helix-like DNA-binding domain superfamily/Winged helix DNA-binding domain"/>
    <property type="match status" value="1"/>
</dbReference>
<name>A0A1H0SDT8_9HYPH</name>
<dbReference type="InterPro" id="IPR036388">
    <property type="entry name" value="WH-like_DNA-bd_sf"/>
</dbReference>
<accession>A0A1H0SDT8</accession>
<evidence type="ECO:0000313" key="3">
    <source>
        <dbReference type="Proteomes" id="UP000198795"/>
    </source>
</evidence>
<feature type="region of interest" description="Disordered" evidence="1">
    <location>
        <begin position="112"/>
        <end position="188"/>
    </location>
</feature>
<organism evidence="2 3">
    <name type="scientific">Filomicrobium insigne</name>
    <dbReference type="NCBI Taxonomy" id="418854"/>
    <lineage>
        <taxon>Bacteria</taxon>
        <taxon>Pseudomonadati</taxon>
        <taxon>Pseudomonadota</taxon>
        <taxon>Alphaproteobacteria</taxon>
        <taxon>Hyphomicrobiales</taxon>
        <taxon>Hyphomicrobiaceae</taxon>
        <taxon>Filomicrobium</taxon>
    </lineage>
</organism>
<evidence type="ECO:0000256" key="1">
    <source>
        <dbReference type="SAM" id="MobiDB-lite"/>
    </source>
</evidence>
<dbReference type="RefSeq" id="WP_090229615.1">
    <property type="nucleotide sequence ID" value="NZ_FNJC01000004.1"/>
</dbReference>
<keyword evidence="3" id="KW-1185">Reference proteome</keyword>
<protein>
    <submittedName>
        <fullName evidence="2">Helix-turn-helix domain-containing protein</fullName>
    </submittedName>
</protein>
<sequence>MSVHRVPVWTWRDAVRKAAIPPLTKLVCWAISNYLADVGEGCFPSIETLVADTGLSKPSVIKHVQSAIAHGLLTATPRRGQDGRIQRTVYHPQFPEYAVLPSGPASILGANEVNAVNPDKPGQGALPGSPEDTSAQVNAVNPDSPGQGALPGPGQSQRPHQVNDVYPNYPLEPSTSPPTPQGAEREGDDRTLFSDQTADRSAEPDPHPIDGWAGRWTAAAQSEIGLLFDNPIAAHVASDFLARLVGVLCPPAHVDAVAYVRQVKNRLQPFAPAVLSAIADKLIETQHRDLPATAKLVELATVEARRQEAFAARDQVVAAAAAAPVRHVIRRDTVQWAPWIDELNARGLADAAQRAHAAGAIVVTAKLPRAGAELIAIGTEG</sequence>
<comment type="caution">
    <text evidence="2">The sequence shown here is derived from an EMBL/GenBank/DDBJ whole genome shotgun (WGS) entry which is preliminary data.</text>
</comment>